<dbReference type="EMBL" id="BK014874">
    <property type="protein sequence ID" value="DAD79838.1"/>
    <property type="molecule type" value="Genomic_DNA"/>
</dbReference>
<reference evidence="1" key="1">
    <citation type="journal article" date="2021" name="Proc. Natl. Acad. Sci. U.S.A.">
        <title>A Catalog of Tens of Thousands of Viruses from Human Metagenomes Reveals Hidden Associations with Chronic Diseases.</title>
        <authorList>
            <person name="Tisza M.J."/>
            <person name="Buck C.B."/>
        </authorList>
    </citation>
    <scope>NUCLEOTIDE SEQUENCE</scope>
    <source>
        <strain evidence="1">CthrG7</strain>
    </source>
</reference>
<proteinExistence type="predicted"/>
<evidence type="ECO:0000313" key="1">
    <source>
        <dbReference type="EMBL" id="DAD79838.1"/>
    </source>
</evidence>
<organism evidence="1">
    <name type="scientific">Siphoviridae sp. cthrG7</name>
    <dbReference type="NCBI Taxonomy" id="2826428"/>
    <lineage>
        <taxon>Viruses</taxon>
        <taxon>Duplodnaviria</taxon>
        <taxon>Heunggongvirae</taxon>
        <taxon>Uroviricota</taxon>
        <taxon>Caudoviricetes</taxon>
    </lineage>
</organism>
<name>A0A8S5MC76_9CAUD</name>
<protein>
    <submittedName>
        <fullName evidence="1">Uncharacterized protein</fullName>
    </submittedName>
</protein>
<sequence>MKKISILVEELALNGNLGISKDPNIVIANAQILFKVNNLDFEETLSKNNKGIITFLPAGKFICYFNIKKDISKTEMLLFNTNNEIDISLDIANCLFKDQPHLINLFMQTHEKWSSRYTDKWDLIEMRLI</sequence>
<accession>A0A8S5MC76</accession>